<feature type="chain" id="PRO_5035167647" evidence="2">
    <location>
        <begin position="23"/>
        <end position="315"/>
    </location>
</feature>
<gene>
    <name evidence="4 5" type="primary">LOC116406712</name>
</gene>
<dbReference type="RefSeq" id="XP_031747255.1">
    <property type="nucleotide sequence ID" value="XM_031891395.1"/>
</dbReference>
<dbReference type="OrthoDB" id="8962476at2759"/>
<dbReference type="Pfam" id="PF07259">
    <property type="entry name" value="ProSAAS"/>
    <property type="match status" value="1"/>
</dbReference>
<evidence type="ECO:0000313" key="5">
    <source>
        <dbReference type="Xenbase" id="XB-GENE-29091867"/>
    </source>
</evidence>
<organism evidence="3 4">
    <name type="scientific">Xenopus tropicalis</name>
    <name type="common">Western clawed frog</name>
    <name type="synonym">Silurana tropicalis</name>
    <dbReference type="NCBI Taxonomy" id="8364"/>
    <lineage>
        <taxon>Eukaryota</taxon>
        <taxon>Metazoa</taxon>
        <taxon>Chordata</taxon>
        <taxon>Craniata</taxon>
        <taxon>Vertebrata</taxon>
        <taxon>Euteleostomi</taxon>
        <taxon>Amphibia</taxon>
        <taxon>Batrachia</taxon>
        <taxon>Anura</taxon>
        <taxon>Pipoidea</taxon>
        <taxon>Pipidae</taxon>
        <taxon>Xenopodinae</taxon>
        <taxon>Xenopus</taxon>
        <taxon>Silurana</taxon>
    </lineage>
</organism>
<dbReference type="InterPro" id="IPR010832">
    <property type="entry name" value="ProSAAS"/>
</dbReference>
<feature type="region of interest" description="Disordered" evidence="1">
    <location>
        <begin position="166"/>
        <end position="210"/>
    </location>
</feature>
<accession>A0A8J1IR91</accession>
<proteinExistence type="predicted"/>
<dbReference type="KEGG" id="xtr:116406712"/>
<dbReference type="Proteomes" id="UP000008143">
    <property type="component" value="Chromosome 8"/>
</dbReference>
<evidence type="ECO:0000313" key="4">
    <source>
        <dbReference type="RefSeq" id="XP_031747255.1"/>
    </source>
</evidence>
<keyword evidence="2" id="KW-0732">Signal</keyword>
<reference evidence="4" key="1">
    <citation type="submission" date="2025-08" db="UniProtKB">
        <authorList>
            <consortium name="RefSeq"/>
        </authorList>
    </citation>
    <scope>IDENTIFICATION</scope>
    <source>
        <strain evidence="4">Nigerian</strain>
        <tissue evidence="4">Liver and blood</tissue>
    </source>
</reference>
<evidence type="ECO:0000256" key="2">
    <source>
        <dbReference type="SAM" id="SignalP"/>
    </source>
</evidence>
<sequence length="315" mass="35553">MMGPWFLLVAVTACVSAPGTLAKPLGSVSHDDLGMSHRFRRSVPANLPYDVDMMPYLSSESLQEEALYPDINPVLLSRLSAFPQEALLAAMERSGSNNRAEPLQDNLALQQLLEDGQRRDKEALYLANLLHLWNQINQGRGFPDQLQPPRGSLQRDREALRSYQDYDETALAPRSVRPQVPRNQMAQSRYRQDGGYQATAPQLPQEEVGEDGVPMDEEMLRFLVTRVLSAMSEAEMPQRLSPPPARRLRRSLAENPPGDPPTNLLRIKRPDSPPEPDYVPSGLLRRKRIDGDLEARPGHYAEQRFAEQLLKYLPD</sequence>
<feature type="region of interest" description="Disordered" evidence="1">
    <location>
        <begin position="233"/>
        <end position="285"/>
    </location>
</feature>
<dbReference type="OMA" id="YEAQMMS"/>
<feature type="signal peptide" evidence="2">
    <location>
        <begin position="1"/>
        <end position="22"/>
    </location>
</feature>
<name>A0A8J1IR91_XENTR</name>
<evidence type="ECO:0000313" key="3">
    <source>
        <dbReference type="Proteomes" id="UP000008143"/>
    </source>
</evidence>
<dbReference type="GeneID" id="116406712"/>
<dbReference type="AGR" id="Xenbase:XB-GENE-29091867"/>
<dbReference type="Xenbase" id="XB-GENE-29091867">
    <property type="gene designation" value="LOC116406712"/>
</dbReference>
<dbReference type="AlphaFoldDB" id="A0A8J1IR91"/>
<evidence type="ECO:0000256" key="1">
    <source>
        <dbReference type="SAM" id="MobiDB-lite"/>
    </source>
</evidence>
<protein>
    <submittedName>
        <fullName evidence="4">Uncharacterized protein LOC116406712</fullName>
    </submittedName>
</protein>
<keyword evidence="3" id="KW-1185">Reference proteome</keyword>
<dbReference type="GO" id="GO:0004866">
    <property type="term" value="F:endopeptidase inhibitor activity"/>
    <property type="evidence" value="ECO:0007669"/>
    <property type="project" value="InterPro"/>
</dbReference>